<protein>
    <recommendedName>
        <fullName evidence="6">SURF1-like protein</fullName>
    </recommendedName>
</protein>
<dbReference type="InterPro" id="IPR002994">
    <property type="entry name" value="Surf1/Shy1"/>
</dbReference>
<comment type="subcellular location">
    <subcellularLocation>
        <location evidence="1">Membrane</location>
    </subcellularLocation>
    <subcellularLocation>
        <location evidence="6">Mitochondrion inner membrane</location>
        <topology evidence="6">Multi-pass membrane protein</topology>
    </subcellularLocation>
</comment>
<dbReference type="InterPro" id="IPR045214">
    <property type="entry name" value="Surf1/Surf4"/>
</dbReference>
<evidence type="ECO:0000256" key="5">
    <source>
        <dbReference type="ARBA" id="ARBA00023136"/>
    </source>
</evidence>
<feature type="transmembrane region" description="Helical" evidence="6">
    <location>
        <begin position="213"/>
        <end position="231"/>
    </location>
</feature>
<dbReference type="GO" id="GO:0033617">
    <property type="term" value="P:mitochondrial respiratory chain complex IV assembly"/>
    <property type="evidence" value="ECO:0007669"/>
    <property type="project" value="TreeGrafter"/>
</dbReference>
<dbReference type="GO" id="GO:0005743">
    <property type="term" value="C:mitochondrial inner membrane"/>
    <property type="evidence" value="ECO:0007669"/>
    <property type="project" value="UniProtKB-SubCell"/>
</dbReference>
<name>A0A443S533_9ACAR</name>
<keyword evidence="3 6" id="KW-0812">Transmembrane</keyword>
<proteinExistence type="inferred from homology"/>
<dbReference type="Proteomes" id="UP000288716">
    <property type="component" value="Unassembled WGS sequence"/>
</dbReference>
<evidence type="ECO:0000256" key="2">
    <source>
        <dbReference type="ARBA" id="ARBA00007165"/>
    </source>
</evidence>
<keyword evidence="6" id="KW-0496">Mitochondrion</keyword>
<comment type="function">
    <text evidence="6">Probably involved in the biogenesis of the COX complex.</text>
</comment>
<reference evidence="7 8" key="1">
    <citation type="journal article" date="2018" name="Gigascience">
        <title>Genomes of trombidid mites reveal novel predicted allergens and laterally-transferred genes associated with secondary metabolism.</title>
        <authorList>
            <person name="Dong X."/>
            <person name="Chaisiri K."/>
            <person name="Xia D."/>
            <person name="Armstrong S.D."/>
            <person name="Fang Y."/>
            <person name="Donnelly M.J."/>
            <person name="Kadowaki T."/>
            <person name="McGarry J.W."/>
            <person name="Darby A.C."/>
            <person name="Makepeace B.L."/>
        </authorList>
    </citation>
    <scope>NUCLEOTIDE SEQUENCE [LARGE SCALE GENOMIC DNA]</scope>
    <source>
        <strain evidence="7">UoL-UT</strain>
    </source>
</reference>
<sequence length="245" mass="28057">CYIVFKALPSTAFGLGTWQVQRRQWKLGLIEELEKCMTEAPVDFPENLNDIQNLVYRKVKVTGKFDHSNEVYIGPRNNLRSEEKSRGGGIISSARTAVNGFFVVTPFTLSGSNIKILVNRGWVPRYKIDPEKRQKGQIEDEVTITAVVRDTEKRPPFGISNDLSRRQFNYRDIMQMASILGTKPIFVDADSSSTVPGGPIGGQTVVSLRNEHAQYIFTWYGLGVLTMYLWYKKHFQTLKNFWRLR</sequence>
<comment type="caution">
    <text evidence="6">Lacks conserved residue(s) required for the propagation of feature annotation.</text>
</comment>
<dbReference type="OrthoDB" id="10040024at2759"/>
<keyword evidence="4 6" id="KW-1133">Transmembrane helix</keyword>
<evidence type="ECO:0000256" key="4">
    <source>
        <dbReference type="ARBA" id="ARBA00022989"/>
    </source>
</evidence>
<dbReference type="PANTHER" id="PTHR23427:SF2">
    <property type="entry name" value="SURFEIT LOCUS PROTEIN 1"/>
    <property type="match status" value="1"/>
</dbReference>
<gene>
    <name evidence="7" type="ORF">B4U80_06896</name>
</gene>
<keyword evidence="6" id="KW-0999">Mitochondrion inner membrane</keyword>
<dbReference type="EMBL" id="NCKV01008195">
    <property type="protein sequence ID" value="RWS22668.1"/>
    <property type="molecule type" value="Genomic_DNA"/>
</dbReference>
<dbReference type="STRING" id="299467.A0A443S533"/>
<evidence type="ECO:0000256" key="1">
    <source>
        <dbReference type="ARBA" id="ARBA00004370"/>
    </source>
</evidence>
<evidence type="ECO:0000313" key="7">
    <source>
        <dbReference type="EMBL" id="RWS22668.1"/>
    </source>
</evidence>
<feature type="non-terminal residue" evidence="7">
    <location>
        <position position="1"/>
    </location>
</feature>
<dbReference type="PROSITE" id="PS50895">
    <property type="entry name" value="SURF1"/>
    <property type="match status" value="1"/>
</dbReference>
<evidence type="ECO:0000256" key="6">
    <source>
        <dbReference type="RuleBase" id="RU363076"/>
    </source>
</evidence>
<accession>A0A443S533</accession>
<organism evidence="7 8">
    <name type="scientific">Leptotrombidium deliense</name>
    <dbReference type="NCBI Taxonomy" id="299467"/>
    <lineage>
        <taxon>Eukaryota</taxon>
        <taxon>Metazoa</taxon>
        <taxon>Ecdysozoa</taxon>
        <taxon>Arthropoda</taxon>
        <taxon>Chelicerata</taxon>
        <taxon>Arachnida</taxon>
        <taxon>Acari</taxon>
        <taxon>Acariformes</taxon>
        <taxon>Trombidiformes</taxon>
        <taxon>Prostigmata</taxon>
        <taxon>Anystina</taxon>
        <taxon>Parasitengona</taxon>
        <taxon>Trombiculoidea</taxon>
        <taxon>Trombiculidae</taxon>
        <taxon>Leptotrombidium</taxon>
    </lineage>
</organism>
<comment type="caution">
    <text evidence="7">The sequence shown here is derived from an EMBL/GenBank/DDBJ whole genome shotgun (WGS) entry which is preliminary data.</text>
</comment>
<comment type="similarity">
    <text evidence="2 6">Belongs to the SURF1 family.</text>
</comment>
<keyword evidence="8" id="KW-1185">Reference proteome</keyword>
<evidence type="ECO:0000256" key="3">
    <source>
        <dbReference type="ARBA" id="ARBA00022692"/>
    </source>
</evidence>
<dbReference type="VEuPathDB" id="VectorBase:LDEU009371"/>
<dbReference type="CDD" id="cd06662">
    <property type="entry name" value="SURF1"/>
    <property type="match status" value="1"/>
</dbReference>
<dbReference type="PANTHER" id="PTHR23427">
    <property type="entry name" value="SURFEIT LOCUS PROTEIN"/>
    <property type="match status" value="1"/>
</dbReference>
<dbReference type="AlphaFoldDB" id="A0A443S533"/>
<keyword evidence="5 6" id="KW-0472">Membrane</keyword>
<evidence type="ECO:0000313" key="8">
    <source>
        <dbReference type="Proteomes" id="UP000288716"/>
    </source>
</evidence>
<dbReference type="Pfam" id="PF02104">
    <property type="entry name" value="SURF1"/>
    <property type="match status" value="1"/>
</dbReference>